<evidence type="ECO:0000313" key="1">
    <source>
        <dbReference type="EMBL" id="QIW96199.1"/>
    </source>
</evidence>
<dbReference type="PROSITE" id="PS51257">
    <property type="entry name" value="PROKAR_LIPOPROTEIN"/>
    <property type="match status" value="1"/>
</dbReference>
<keyword evidence="2" id="KW-1185">Reference proteome</keyword>
<dbReference type="SMART" id="SM00320">
    <property type="entry name" value="WD40"/>
    <property type="match status" value="3"/>
</dbReference>
<dbReference type="AlphaFoldDB" id="A0A6H0XNY6"/>
<dbReference type="GO" id="GO:0005815">
    <property type="term" value="C:microtubule organizing center"/>
    <property type="evidence" value="ECO:0007669"/>
    <property type="project" value="TreeGrafter"/>
</dbReference>
<dbReference type="OrthoDB" id="308690at2759"/>
<dbReference type="InterPro" id="IPR015943">
    <property type="entry name" value="WD40/YVTN_repeat-like_dom_sf"/>
</dbReference>
<dbReference type="InterPro" id="IPR036322">
    <property type="entry name" value="WD40_repeat_dom_sf"/>
</dbReference>
<name>A0A6H0XNY6_9PEZI</name>
<dbReference type="PANTHER" id="PTHR16220">
    <property type="entry name" value="WD REPEAT PROTEIN 8-RELATED"/>
    <property type="match status" value="1"/>
</dbReference>
<dbReference type="Gene3D" id="2.130.10.10">
    <property type="entry name" value="YVTN repeat-like/Quinoprotein amine dehydrogenase"/>
    <property type="match status" value="2"/>
</dbReference>
<reference evidence="1 2" key="1">
    <citation type="journal article" date="2016" name="Sci. Rep.">
        <title>Peltaster fructicola genome reveals evolution from an invasive phytopathogen to an ectophytic parasite.</title>
        <authorList>
            <person name="Xu C."/>
            <person name="Chen H."/>
            <person name="Gleason M.L."/>
            <person name="Xu J.R."/>
            <person name="Liu H."/>
            <person name="Zhang R."/>
            <person name="Sun G."/>
        </authorList>
    </citation>
    <scope>NUCLEOTIDE SEQUENCE [LARGE SCALE GENOMIC DNA]</scope>
    <source>
        <strain evidence="1 2">LNHT1506</strain>
    </source>
</reference>
<dbReference type="GO" id="GO:1990811">
    <property type="term" value="C:MWP complex"/>
    <property type="evidence" value="ECO:0007669"/>
    <property type="project" value="TreeGrafter"/>
</dbReference>
<dbReference type="InterPro" id="IPR052778">
    <property type="entry name" value="Centrosome-WD_assoc"/>
</dbReference>
<dbReference type="SUPFAM" id="SSF50978">
    <property type="entry name" value="WD40 repeat-like"/>
    <property type="match status" value="1"/>
</dbReference>
<sequence>MTPLWFKGAHLSPSPSGTLLACIVFDQLRICFTSTPQRCIDFPTRVAAKDVLGLRWAPDSSRIMVLAAAQIEIIDLEDEQNRARLENGSSGFGRFSTADFLQPDQVLTVWEFGRAKIWNLSSGQSVDIDNIKTSIDGPRWSVRPATASTRAVVAYLSRPAADDLLIIQFPGDAVALPSIKLPTVDARSLHWSPDGRWLVVLDCPRQTSNVHIFTPDGHLYKTYPSHNDADDIGLGVKAVAWSPTSQALAISYHSGSIDLISGRTLSQTAVIEHSTVIAQNEDSEHTTVWQECVSASFVRSYTKLSTPVSPPVSRTKVTHEPREIGVTEAIFDCSGKYIASRDESMLSTVWIWDTQELRPQAVIIQHSNVRRMRWHPKTSSLLLIGCGENIVYLFDVKSGDGPQHIVVAANGNANFSFSGSDDESNTVLATTKVGFSLLRTAEQTPAPGHRTSGEALRDMVDQEDSLFEILSGRANIDFSHTEQLELDAAAQEGTVRLDDTFDGRKKHSIIHDPLDDSEIF</sequence>
<gene>
    <name evidence="1" type="ORF">AMS68_001717</name>
</gene>
<protein>
    <submittedName>
        <fullName evidence="1">Uncharacterized protein</fullName>
    </submittedName>
</protein>
<dbReference type="Proteomes" id="UP000503462">
    <property type="component" value="Chromosome 1"/>
</dbReference>
<evidence type="ECO:0000313" key="2">
    <source>
        <dbReference type="Proteomes" id="UP000503462"/>
    </source>
</evidence>
<organism evidence="1 2">
    <name type="scientific">Peltaster fructicola</name>
    <dbReference type="NCBI Taxonomy" id="286661"/>
    <lineage>
        <taxon>Eukaryota</taxon>
        <taxon>Fungi</taxon>
        <taxon>Dikarya</taxon>
        <taxon>Ascomycota</taxon>
        <taxon>Pezizomycotina</taxon>
        <taxon>Dothideomycetes</taxon>
        <taxon>Dothideomycetes incertae sedis</taxon>
        <taxon>Peltaster</taxon>
    </lineage>
</organism>
<dbReference type="PANTHER" id="PTHR16220:SF0">
    <property type="entry name" value="WD REPEAT-CONTAINING PROTEIN WRAP73"/>
    <property type="match status" value="1"/>
</dbReference>
<proteinExistence type="predicted"/>
<dbReference type="GO" id="GO:1990810">
    <property type="term" value="P:microtubule anchoring at mitotic spindle pole body"/>
    <property type="evidence" value="ECO:0007669"/>
    <property type="project" value="TreeGrafter"/>
</dbReference>
<dbReference type="EMBL" id="CP051139">
    <property type="protein sequence ID" value="QIW96199.1"/>
    <property type="molecule type" value="Genomic_DNA"/>
</dbReference>
<accession>A0A6H0XNY6</accession>
<dbReference type="InterPro" id="IPR001680">
    <property type="entry name" value="WD40_rpt"/>
</dbReference>